<name>A0ABU4GFI3_9BACL</name>
<dbReference type="RefSeq" id="WP_317946577.1">
    <property type="nucleotide sequence ID" value="NZ_JAUBDI010000028.1"/>
</dbReference>
<evidence type="ECO:0000313" key="2">
    <source>
        <dbReference type="Proteomes" id="UP001282284"/>
    </source>
</evidence>
<dbReference type="EMBL" id="JAUBDI010000028">
    <property type="protein sequence ID" value="MDW0115058.1"/>
    <property type="molecule type" value="Genomic_DNA"/>
</dbReference>
<organism evidence="1 2">
    <name type="scientific">Sporosarcina saromensis</name>
    <dbReference type="NCBI Taxonomy" id="359365"/>
    <lineage>
        <taxon>Bacteria</taxon>
        <taxon>Bacillati</taxon>
        <taxon>Bacillota</taxon>
        <taxon>Bacilli</taxon>
        <taxon>Bacillales</taxon>
        <taxon>Caryophanaceae</taxon>
        <taxon>Sporosarcina</taxon>
    </lineage>
</organism>
<protein>
    <submittedName>
        <fullName evidence="1">Uncharacterized protein</fullName>
    </submittedName>
</protein>
<keyword evidence="2" id="KW-1185">Reference proteome</keyword>
<gene>
    <name evidence="1" type="ORF">QT711_18000</name>
</gene>
<sequence>MDNSQFNAPFKEIIEFSGRLGKMVQSFDFALPKLNFPEIKLPEFTLPEIDFENIKASIEHNSKFGWTLTGPMGLALYFDKDLREMDQAQLDEYFYLLYTEKDFAFFNEIKEDLIGKIEPHRKELLEDCLDSFLSDKYKIAIPTLMTFIEGEVTDILDTRDYGWKLNELMEKATTNDEEKFDQIATYSTYYFLREELYRSWKFGDERLEMINRHWVLHGRDNPELWTKYDCLRLINVLSSLQFIKDDIE</sequence>
<evidence type="ECO:0000313" key="1">
    <source>
        <dbReference type="EMBL" id="MDW0115058.1"/>
    </source>
</evidence>
<reference evidence="1 2" key="1">
    <citation type="submission" date="2023-06" db="EMBL/GenBank/DDBJ databases">
        <title>Sporosarcina sp. nov., isolated from Korean traditional fermented seafood 'Jeotgal'.</title>
        <authorList>
            <person name="Yang A.I."/>
            <person name="Shin N.-R."/>
        </authorList>
    </citation>
    <scope>NUCLEOTIDE SEQUENCE [LARGE SCALE GENOMIC DNA]</scope>
    <source>
        <strain evidence="1 2">KCTC13119</strain>
    </source>
</reference>
<accession>A0ABU4GFI3</accession>
<comment type="caution">
    <text evidence="1">The sequence shown here is derived from an EMBL/GenBank/DDBJ whole genome shotgun (WGS) entry which is preliminary data.</text>
</comment>
<dbReference type="Proteomes" id="UP001282284">
    <property type="component" value="Unassembled WGS sequence"/>
</dbReference>
<proteinExistence type="predicted"/>